<feature type="binding site" evidence="8">
    <location>
        <position position="165"/>
    </location>
    <ligand>
        <name>Zn(2+)</name>
        <dbReference type="ChEBI" id="CHEBI:29105"/>
        <label>1</label>
    </ligand>
</feature>
<dbReference type="InterPro" id="IPR051464">
    <property type="entry name" value="Peptidase_M42_aminopept"/>
</dbReference>
<dbReference type="SUPFAM" id="SSF101821">
    <property type="entry name" value="Aminopeptidase/glucanase lid domain"/>
    <property type="match status" value="1"/>
</dbReference>
<dbReference type="PIRSF" id="PIRSF001123">
    <property type="entry name" value="PepA_GA"/>
    <property type="match status" value="1"/>
</dbReference>
<dbReference type="InterPro" id="IPR023367">
    <property type="entry name" value="Peptidase_M42_dom2"/>
</dbReference>
<evidence type="ECO:0000256" key="7">
    <source>
        <dbReference type="PIRSR" id="PIRSR001123-1"/>
    </source>
</evidence>
<sequence length="327" mass="34882">MFNLVNKLTKAFGVSGSEGGIRDAIIEEIKDSVDEITTDVLGNLIALKKGKGNGKKIMLAAHMDEIGVMATYIDDKGFVRFSNIGGVSPSCSVGQRVVFQNGVRGSVFYEEKLQDLRSLKLSKMYIDIGAGTREDAQKMIAIGSVACFEGAAVMQNGMITSKALDDRSGCAVLVSTIRALPETDNELYFVFTVQEELGLRGARTAAYQIQPDLAVAVDVTLTGDTPGCNPMEVKCGSGPAIKIKDSSIICHPQVRSLLEDTAKKLNIPYQLEILDRGGNDSGAIHITAGGIPAGTLSIPCRYVHSPCETVSLSDMEQAVRILTCAVT</sequence>
<dbReference type="EMBL" id="QPJT01000011">
    <property type="protein sequence ID" value="RCX16376.1"/>
    <property type="molecule type" value="Genomic_DNA"/>
</dbReference>
<dbReference type="AlphaFoldDB" id="A0A369B751"/>
<dbReference type="GO" id="GO:0006508">
    <property type="term" value="P:proteolysis"/>
    <property type="evidence" value="ECO:0007669"/>
    <property type="project" value="UniProtKB-KW"/>
</dbReference>
<dbReference type="GO" id="GO:0046872">
    <property type="term" value="F:metal ion binding"/>
    <property type="evidence" value="ECO:0007669"/>
    <property type="project" value="UniProtKB-UniRule"/>
</dbReference>
<reference evidence="9 10" key="1">
    <citation type="submission" date="2018-07" db="EMBL/GenBank/DDBJ databases">
        <title>Genomic Encyclopedia of Type Strains, Phase IV (KMG-IV): sequencing the most valuable type-strain genomes for metagenomic binning, comparative biology and taxonomic classification.</title>
        <authorList>
            <person name="Goeker M."/>
        </authorList>
    </citation>
    <scope>NUCLEOTIDE SEQUENCE [LARGE SCALE GENOMIC DNA]</scope>
    <source>
        <strain evidence="9 10">DSM 27016</strain>
    </source>
</reference>
<dbReference type="Gene3D" id="2.40.30.40">
    <property type="entry name" value="Peptidase M42, domain 2"/>
    <property type="match status" value="1"/>
</dbReference>
<comment type="caution">
    <text evidence="9">The sequence shown here is derived from an EMBL/GenBank/DDBJ whole genome shotgun (WGS) entry which is preliminary data.</text>
</comment>
<keyword evidence="3" id="KW-0645">Protease</keyword>
<dbReference type="OrthoDB" id="9772053at2"/>
<dbReference type="InterPro" id="IPR008007">
    <property type="entry name" value="Peptidase_M42"/>
</dbReference>
<comment type="cofactor">
    <cofactor evidence="8">
        <name>a divalent metal cation</name>
        <dbReference type="ChEBI" id="CHEBI:60240"/>
    </cofactor>
    <text evidence="8">Binds 2 divalent metal cations per subunit.</text>
</comment>
<dbReference type="Pfam" id="PF05343">
    <property type="entry name" value="Peptidase_M42"/>
    <property type="match status" value="1"/>
</dbReference>
<proteinExistence type="inferred from homology"/>
<feature type="binding site" evidence="8">
    <location>
        <position position="304"/>
    </location>
    <ligand>
        <name>Zn(2+)</name>
        <dbReference type="ChEBI" id="CHEBI:29105"/>
        <label>2</label>
    </ligand>
</feature>
<evidence type="ECO:0000256" key="3">
    <source>
        <dbReference type="ARBA" id="ARBA00022670"/>
    </source>
</evidence>
<evidence type="ECO:0000313" key="10">
    <source>
        <dbReference type="Proteomes" id="UP000253034"/>
    </source>
</evidence>
<dbReference type="PANTHER" id="PTHR32481">
    <property type="entry name" value="AMINOPEPTIDASE"/>
    <property type="match status" value="1"/>
</dbReference>
<keyword evidence="4 8" id="KW-0479">Metal-binding</keyword>
<evidence type="ECO:0000256" key="2">
    <source>
        <dbReference type="ARBA" id="ARBA00022438"/>
    </source>
</evidence>
<dbReference type="PANTHER" id="PTHR32481:SF9">
    <property type="entry name" value="ENDOGLUCANASE"/>
    <property type="match status" value="1"/>
</dbReference>
<evidence type="ECO:0000256" key="4">
    <source>
        <dbReference type="ARBA" id="ARBA00022723"/>
    </source>
</evidence>
<dbReference type="CDD" id="cd05656">
    <property type="entry name" value="M42_Frv"/>
    <property type="match status" value="1"/>
</dbReference>
<feature type="binding site" evidence="8">
    <location>
        <position position="165"/>
    </location>
    <ligand>
        <name>Zn(2+)</name>
        <dbReference type="ChEBI" id="CHEBI:29105"/>
        <label>2</label>
    </ligand>
</feature>
<dbReference type="Proteomes" id="UP000253034">
    <property type="component" value="Unassembled WGS sequence"/>
</dbReference>
<name>A0A369B751_9FIRM</name>
<keyword evidence="2" id="KW-0031">Aminopeptidase</keyword>
<evidence type="ECO:0000256" key="6">
    <source>
        <dbReference type="PIRNR" id="PIRNR001123"/>
    </source>
</evidence>
<comment type="similarity">
    <text evidence="1 6">Belongs to the peptidase M42 family.</text>
</comment>
<dbReference type="Gene3D" id="3.40.630.10">
    <property type="entry name" value="Zn peptidases"/>
    <property type="match status" value="1"/>
</dbReference>
<evidence type="ECO:0000256" key="5">
    <source>
        <dbReference type="ARBA" id="ARBA00022801"/>
    </source>
</evidence>
<dbReference type="GO" id="GO:0004177">
    <property type="term" value="F:aminopeptidase activity"/>
    <property type="evidence" value="ECO:0007669"/>
    <property type="project" value="UniProtKB-UniRule"/>
</dbReference>
<dbReference type="RefSeq" id="WP_114297928.1">
    <property type="nucleotide sequence ID" value="NZ_QPJT01000011.1"/>
</dbReference>
<feature type="binding site" evidence="8">
    <location>
        <position position="62"/>
    </location>
    <ligand>
        <name>Zn(2+)</name>
        <dbReference type="ChEBI" id="CHEBI:29105"/>
        <label>1</label>
    </ligand>
</feature>
<keyword evidence="5" id="KW-0378">Hydrolase</keyword>
<protein>
    <submittedName>
        <fullName evidence="9">Endoglucanase</fullName>
    </submittedName>
</protein>
<feature type="binding site" evidence="8">
    <location>
        <position position="196"/>
    </location>
    <ligand>
        <name>Zn(2+)</name>
        <dbReference type="ChEBI" id="CHEBI:29105"/>
        <label>2</label>
    </ligand>
</feature>
<gene>
    <name evidence="9" type="ORF">DFR58_111125</name>
</gene>
<dbReference type="SUPFAM" id="SSF53187">
    <property type="entry name" value="Zn-dependent exopeptidases"/>
    <property type="match status" value="1"/>
</dbReference>
<evidence type="ECO:0000256" key="1">
    <source>
        <dbReference type="ARBA" id="ARBA00006272"/>
    </source>
</evidence>
<accession>A0A369B751</accession>
<feature type="binding site" evidence="8">
    <location>
        <position position="218"/>
    </location>
    <ligand>
        <name>Zn(2+)</name>
        <dbReference type="ChEBI" id="CHEBI:29105"/>
        <label>1</label>
    </ligand>
</feature>
<feature type="active site" description="Proton acceptor" evidence="7">
    <location>
        <position position="195"/>
    </location>
</feature>
<organism evidence="9 10">
    <name type="scientific">Anaerobacterium chartisolvens</name>
    <dbReference type="NCBI Taxonomy" id="1297424"/>
    <lineage>
        <taxon>Bacteria</taxon>
        <taxon>Bacillati</taxon>
        <taxon>Bacillota</taxon>
        <taxon>Clostridia</taxon>
        <taxon>Eubacteriales</taxon>
        <taxon>Oscillospiraceae</taxon>
        <taxon>Anaerobacterium</taxon>
    </lineage>
</organism>
<keyword evidence="10" id="KW-1185">Reference proteome</keyword>
<evidence type="ECO:0000256" key="8">
    <source>
        <dbReference type="PIRSR" id="PIRSR001123-2"/>
    </source>
</evidence>
<evidence type="ECO:0000313" key="9">
    <source>
        <dbReference type="EMBL" id="RCX16376.1"/>
    </source>
</evidence>